<dbReference type="AlphaFoldDB" id="A0A1G2K656"/>
<comment type="caution">
    <text evidence="1">The sequence shown here is derived from an EMBL/GenBank/DDBJ whole genome shotgun (WGS) entry which is preliminary data.</text>
</comment>
<evidence type="ECO:0000313" key="2">
    <source>
        <dbReference type="Proteomes" id="UP000177152"/>
    </source>
</evidence>
<name>A0A1G2K656_9BACT</name>
<dbReference type="EMBL" id="MHQC01000021">
    <property type="protein sequence ID" value="OGZ94924.1"/>
    <property type="molecule type" value="Genomic_DNA"/>
</dbReference>
<sequence>MQKNRELLDLLDPLEDVLSFDLTAHLLGVSREQLFKYDALSEDIPSHVEARVRFLNAVCGYLLGAYNDDGIRAWFLRKRVQLDNKSPAGVLSGEWNPDDAKPRAVLKLARQLIS</sequence>
<evidence type="ECO:0000313" key="1">
    <source>
        <dbReference type="EMBL" id="OGZ94924.1"/>
    </source>
</evidence>
<gene>
    <name evidence="1" type="ORF">A2633_03215</name>
</gene>
<reference evidence="1 2" key="1">
    <citation type="journal article" date="2016" name="Nat. Commun.">
        <title>Thousands of microbial genomes shed light on interconnected biogeochemical processes in an aquifer system.</title>
        <authorList>
            <person name="Anantharaman K."/>
            <person name="Brown C.T."/>
            <person name="Hug L.A."/>
            <person name="Sharon I."/>
            <person name="Castelle C.J."/>
            <person name="Probst A.J."/>
            <person name="Thomas B.C."/>
            <person name="Singh A."/>
            <person name="Wilkins M.J."/>
            <person name="Karaoz U."/>
            <person name="Brodie E.L."/>
            <person name="Williams K.H."/>
            <person name="Hubbard S.S."/>
            <person name="Banfield J.F."/>
        </authorList>
    </citation>
    <scope>NUCLEOTIDE SEQUENCE [LARGE SCALE GENOMIC DNA]</scope>
</reference>
<accession>A0A1G2K656</accession>
<evidence type="ECO:0008006" key="3">
    <source>
        <dbReference type="Google" id="ProtNLM"/>
    </source>
</evidence>
<dbReference type="Proteomes" id="UP000177152">
    <property type="component" value="Unassembled WGS sequence"/>
</dbReference>
<protein>
    <recommendedName>
        <fullName evidence="3">Antitoxin Xre/MbcA/ParS-like toxin-binding domain-containing protein</fullName>
    </recommendedName>
</protein>
<proteinExistence type="predicted"/>
<organism evidence="1 2">
    <name type="scientific">Candidatus Sungbacteria bacterium RIFCSPHIGHO2_01_FULL_47_32</name>
    <dbReference type="NCBI Taxonomy" id="1802264"/>
    <lineage>
        <taxon>Bacteria</taxon>
        <taxon>Candidatus Sungiibacteriota</taxon>
    </lineage>
</organism>